<evidence type="ECO:0000313" key="1">
    <source>
        <dbReference type="EMBL" id="QIN94150.1"/>
    </source>
</evidence>
<dbReference type="KEGG" id="vg:77928025"/>
<accession>A0A6G8R1R7</accession>
<proteinExistence type="predicted"/>
<dbReference type="Proteomes" id="UP000501266">
    <property type="component" value="Segment"/>
</dbReference>
<protein>
    <submittedName>
        <fullName evidence="1">Uncharacterized protein</fullName>
    </submittedName>
</protein>
<keyword evidence="2" id="KW-1185">Reference proteome</keyword>
<dbReference type="GeneID" id="77928025"/>
<organism evidence="1 2">
    <name type="scientific">Streptomyces phage Wakanda</name>
    <dbReference type="NCBI Taxonomy" id="2713267"/>
    <lineage>
        <taxon>Viruses</taxon>
        <taxon>Duplodnaviria</taxon>
        <taxon>Heunggongvirae</taxon>
        <taxon>Uroviricota</taxon>
        <taxon>Caudoviricetes</taxon>
        <taxon>Stanwilliamsviridae</taxon>
        <taxon>Loccivirinae</taxon>
        <taxon>Wakandavirus</taxon>
        <taxon>Wakandavirus wakanda</taxon>
    </lineage>
</organism>
<dbReference type="EMBL" id="MT024865">
    <property type="protein sequence ID" value="QIN94150.1"/>
    <property type="molecule type" value="Genomic_DNA"/>
</dbReference>
<evidence type="ECO:0000313" key="2">
    <source>
        <dbReference type="Proteomes" id="UP000501266"/>
    </source>
</evidence>
<name>A0A6G8R1R7_9CAUD</name>
<reference evidence="1 2" key="1">
    <citation type="submission" date="2020-02" db="EMBL/GenBank/DDBJ databases">
        <authorList>
            <person name="Bullock J.N."/>
            <person name="Barnes M.L."/>
            <person name="Kankolongo K.M."/>
            <person name="Dejene B.A."/>
            <person name="Lindsay P.E."/>
            <person name="Bhuiyan S."/>
            <person name="Nayek S."/>
            <person name="Hughes L.E."/>
            <person name="Garlena R.A."/>
            <person name="Russell D.A."/>
            <person name="Pope W.H."/>
            <person name="Jacobs-Sera D."/>
            <person name="Hatfull G.F."/>
        </authorList>
    </citation>
    <scope>NUCLEOTIDE SEQUENCE [LARGE SCALE GENOMIC DNA]</scope>
</reference>
<gene>
    <name evidence="1" type="primary">189</name>
    <name evidence="1" type="ORF">SEA_WAKANDA_189</name>
</gene>
<sequence>MSMPIQHQAALAIVLAQYEKMLLEAEDGKEFDKADLGFRVESLHKVQALLSTEAYMLAAIGLGAIAAAKGKDV</sequence>
<dbReference type="RefSeq" id="YP_010652241.1">
    <property type="nucleotide sequence ID" value="NC_070785.1"/>
</dbReference>